<accession>A0A1P8UJM8</accession>
<proteinExistence type="predicted"/>
<dbReference type="KEGG" id="afy:BW247_13635"/>
<gene>
    <name evidence="1" type="ORF">BW247_13635</name>
</gene>
<evidence type="ECO:0000313" key="1">
    <source>
        <dbReference type="EMBL" id="APZ44002.1"/>
    </source>
</evidence>
<evidence type="ECO:0008006" key="3">
    <source>
        <dbReference type="Google" id="ProtNLM"/>
    </source>
</evidence>
<name>A0A1P8UJM8_9GAMM</name>
<keyword evidence="2" id="KW-1185">Reference proteome</keyword>
<dbReference type="InterPro" id="IPR009599">
    <property type="entry name" value="DUF1207"/>
</dbReference>
<dbReference type="STRING" id="1765967.BW247_13635"/>
<evidence type="ECO:0000313" key="2">
    <source>
        <dbReference type="Proteomes" id="UP000243807"/>
    </source>
</evidence>
<dbReference type="Proteomes" id="UP000243807">
    <property type="component" value="Chromosome"/>
</dbReference>
<organism evidence="1 2">
    <name type="scientific">Acidihalobacter ferrooxydans</name>
    <dbReference type="NCBI Taxonomy" id="1765967"/>
    <lineage>
        <taxon>Bacteria</taxon>
        <taxon>Pseudomonadati</taxon>
        <taxon>Pseudomonadota</taxon>
        <taxon>Gammaproteobacteria</taxon>
        <taxon>Chromatiales</taxon>
        <taxon>Ectothiorhodospiraceae</taxon>
        <taxon>Acidihalobacter</taxon>
    </lineage>
</organism>
<dbReference type="AlphaFoldDB" id="A0A1P8UJM8"/>
<dbReference type="Pfam" id="PF06727">
    <property type="entry name" value="DUF1207"/>
    <property type="match status" value="1"/>
</dbReference>
<reference evidence="1 2" key="1">
    <citation type="submission" date="2017-01" db="EMBL/GenBank/DDBJ databases">
        <title>Draft sequence of Acidihalobacter ferrooxidans strain DSM 14175 (strain V8).</title>
        <authorList>
            <person name="Khaleque H.N."/>
            <person name="Ramsay J.P."/>
            <person name="Murphy R.J.T."/>
            <person name="Kaksonen A.H."/>
            <person name="Boxall N.J."/>
            <person name="Watkin E.L.J."/>
        </authorList>
    </citation>
    <scope>NUCLEOTIDE SEQUENCE [LARGE SCALE GENOMIC DNA]</scope>
    <source>
        <strain evidence="1 2">V8</strain>
    </source>
</reference>
<sequence length="354" mass="39247">MPAGKACAASASTPAYVEGYAAAVLLYKLGWSAGSYTLKLEHGMASVMPPKNWTGSSEKLSTILTHVPGISSVKILLPHAPKALSVVTEQPQDTSPQSANDGQFFPRGLLFRPLLADPKQPNFFVSDRVYHMPIGTFNIGAVGFGGTLGLYRWNQGPFGGQLQIDFQAGEFSQFDLVQPAPILVNSDFTVGIPLTWRRGANSLRIDFMHQSSHLGAVYYAQVHPTHFTLSFEKLSAIWSHQWPRWRLYGGGGFLLWPAPKSLKRPYVHTGLEYRGPRILSGWARFVAGLDIKNWSQDGWQPNTSLKFGLAYAGPDPAGRHLRILVELYDGQTPNGHFVYEYRMRYIGIGTYLDF</sequence>
<protein>
    <recommendedName>
        <fullName evidence="3">DUF1207 domain-containing protein</fullName>
    </recommendedName>
</protein>
<dbReference type="EMBL" id="CP019434">
    <property type="protein sequence ID" value="APZ44002.1"/>
    <property type="molecule type" value="Genomic_DNA"/>
</dbReference>